<dbReference type="PROSITE" id="PS51257">
    <property type="entry name" value="PROKAR_LIPOPROTEIN"/>
    <property type="match status" value="1"/>
</dbReference>
<dbReference type="Proteomes" id="UP000044071">
    <property type="component" value="Unassembled WGS sequence"/>
</dbReference>
<protein>
    <submittedName>
        <fullName evidence="1">Uncharacterized protein</fullName>
    </submittedName>
</protein>
<proteinExistence type="predicted"/>
<sequence>MRKIGLSVFLLALGGCTTTGNGSMNAPGSSAMTVSYAAVNNSRMSARAVDVQAINAAIAADDRYYWAPEDEVLQQSMDENF</sequence>
<dbReference type="RefSeq" id="WP_043874334.1">
    <property type="nucleotide sequence ID" value="NZ_CCVW01000002.1"/>
</dbReference>
<organism evidence="1 2">
    <name type="scientific">Legionella massiliensis</name>
    <dbReference type="NCBI Taxonomy" id="1034943"/>
    <lineage>
        <taxon>Bacteria</taxon>
        <taxon>Pseudomonadati</taxon>
        <taxon>Pseudomonadota</taxon>
        <taxon>Gammaproteobacteria</taxon>
        <taxon>Legionellales</taxon>
        <taxon>Legionellaceae</taxon>
        <taxon>Legionella</taxon>
    </lineage>
</organism>
<dbReference type="STRING" id="1034943.BN59_02164"/>
<name>A0A078KY40_9GAMM</name>
<accession>A0A078KY40</accession>
<gene>
    <name evidence="1" type="ORF">BN59_02164</name>
</gene>
<reference evidence="1 2" key="1">
    <citation type="submission" date="2014-06" db="EMBL/GenBank/DDBJ databases">
        <authorList>
            <person name="Urmite Genomes Urmite Genomes"/>
        </authorList>
    </citation>
    <scope>NUCLEOTIDE SEQUENCE [LARGE SCALE GENOMIC DNA]</scope>
</reference>
<dbReference type="AlphaFoldDB" id="A0A078KY40"/>
<keyword evidence="2" id="KW-1185">Reference proteome</keyword>
<dbReference type="EMBL" id="CCSB01000002">
    <property type="protein sequence ID" value="CDZ77871.1"/>
    <property type="molecule type" value="Genomic_DNA"/>
</dbReference>
<evidence type="ECO:0000313" key="2">
    <source>
        <dbReference type="Proteomes" id="UP000044071"/>
    </source>
</evidence>
<evidence type="ECO:0000313" key="1">
    <source>
        <dbReference type="EMBL" id="CDZ77871.1"/>
    </source>
</evidence>